<dbReference type="EMBL" id="UYYF01004502">
    <property type="protein sequence ID" value="VDN04834.1"/>
    <property type="molecule type" value="Genomic_DNA"/>
</dbReference>
<evidence type="ECO:0000313" key="2">
    <source>
        <dbReference type="Proteomes" id="UP000276776"/>
    </source>
</evidence>
<evidence type="ECO:0000313" key="1">
    <source>
        <dbReference type="EMBL" id="VDN04834.1"/>
    </source>
</evidence>
<organism evidence="3">
    <name type="scientific">Thelazia callipaeda</name>
    <name type="common">Oriental eyeworm</name>
    <name type="synonym">Parasitic nematode</name>
    <dbReference type="NCBI Taxonomy" id="103827"/>
    <lineage>
        <taxon>Eukaryota</taxon>
        <taxon>Metazoa</taxon>
        <taxon>Ecdysozoa</taxon>
        <taxon>Nematoda</taxon>
        <taxon>Chromadorea</taxon>
        <taxon>Rhabditida</taxon>
        <taxon>Spirurina</taxon>
        <taxon>Spiruromorpha</taxon>
        <taxon>Thelazioidea</taxon>
        <taxon>Thelaziidae</taxon>
        <taxon>Thelazia</taxon>
    </lineage>
</organism>
<sequence>MKEVPRSDTNSINNGMQMGNEMPLSNEINSSNSDVVDEYDVWLVRKPVEVPLGDLSSIKFPHKPKNRVRVAFPSRSDALPLNCHFNCLTRPHVLIRTSDMKTVDDSKPLTASTFVTGVVVVSNRHDLSDNKGNSSADDSKSVLKVFSALLLNGGMMNFKIKSIRKRPKLPDDDKKQRLKPFGIIPKRKKKRYKLPNLISN</sequence>
<dbReference type="Proteomes" id="UP000276776">
    <property type="component" value="Unassembled WGS sequence"/>
</dbReference>
<gene>
    <name evidence="1" type="ORF">TCLT_LOCUS7385</name>
</gene>
<dbReference type="WBParaSite" id="TCLT_0000739601-mRNA-1">
    <property type="protein sequence ID" value="TCLT_0000739601-mRNA-1"/>
    <property type="gene ID" value="TCLT_0000739601"/>
</dbReference>
<evidence type="ECO:0000313" key="3">
    <source>
        <dbReference type="WBParaSite" id="TCLT_0000739601-mRNA-1"/>
    </source>
</evidence>
<dbReference type="OMA" id="AVPLNCH"/>
<accession>A0A0N5D396</accession>
<protein>
    <submittedName>
        <fullName evidence="1 3">Uncharacterized protein</fullName>
    </submittedName>
</protein>
<proteinExistence type="predicted"/>
<reference evidence="3" key="1">
    <citation type="submission" date="2017-02" db="UniProtKB">
        <authorList>
            <consortium name="WormBaseParasite"/>
        </authorList>
    </citation>
    <scope>IDENTIFICATION</scope>
</reference>
<dbReference type="OrthoDB" id="5829268at2759"/>
<name>A0A0N5D396_THECL</name>
<keyword evidence="2" id="KW-1185">Reference proteome</keyword>
<reference evidence="1 2" key="2">
    <citation type="submission" date="2018-11" db="EMBL/GenBank/DDBJ databases">
        <authorList>
            <consortium name="Pathogen Informatics"/>
        </authorList>
    </citation>
    <scope>NUCLEOTIDE SEQUENCE [LARGE SCALE GENOMIC DNA]</scope>
</reference>
<dbReference type="AlphaFoldDB" id="A0A0N5D396"/>